<name>M4BU78_HYAAE</name>
<dbReference type="VEuPathDB" id="FungiDB:HpaG810065"/>
<proteinExistence type="predicted"/>
<reference evidence="2" key="2">
    <citation type="submission" date="2015-06" db="UniProtKB">
        <authorList>
            <consortium name="EnsemblProtists"/>
        </authorList>
    </citation>
    <scope>IDENTIFICATION</scope>
    <source>
        <strain evidence="2">Emoy2</strain>
    </source>
</reference>
<organism evidence="2 3">
    <name type="scientific">Hyaloperonospora arabidopsidis (strain Emoy2)</name>
    <name type="common">Downy mildew agent</name>
    <name type="synonym">Peronospora arabidopsidis</name>
    <dbReference type="NCBI Taxonomy" id="559515"/>
    <lineage>
        <taxon>Eukaryota</taxon>
        <taxon>Sar</taxon>
        <taxon>Stramenopiles</taxon>
        <taxon>Oomycota</taxon>
        <taxon>Peronosporomycetes</taxon>
        <taxon>Peronosporales</taxon>
        <taxon>Peronosporaceae</taxon>
        <taxon>Hyaloperonospora</taxon>
    </lineage>
</organism>
<dbReference type="Proteomes" id="UP000011713">
    <property type="component" value="Unassembled WGS sequence"/>
</dbReference>
<dbReference type="AlphaFoldDB" id="M4BU78"/>
<keyword evidence="3" id="KW-1185">Reference proteome</keyword>
<protein>
    <submittedName>
        <fullName evidence="2">Uncharacterized protein</fullName>
    </submittedName>
</protein>
<evidence type="ECO:0000313" key="2">
    <source>
        <dbReference type="EnsemblProtists" id="HpaP810065"/>
    </source>
</evidence>
<reference evidence="3" key="1">
    <citation type="journal article" date="2010" name="Science">
        <title>Signatures of adaptation to obligate biotrophy in the Hyaloperonospora arabidopsidis genome.</title>
        <authorList>
            <person name="Baxter L."/>
            <person name="Tripathy S."/>
            <person name="Ishaque N."/>
            <person name="Boot N."/>
            <person name="Cabral A."/>
            <person name="Kemen E."/>
            <person name="Thines M."/>
            <person name="Ah-Fong A."/>
            <person name="Anderson R."/>
            <person name="Badejoko W."/>
            <person name="Bittner-Eddy P."/>
            <person name="Boore J.L."/>
            <person name="Chibucos M.C."/>
            <person name="Coates M."/>
            <person name="Dehal P."/>
            <person name="Delehaunty K."/>
            <person name="Dong S."/>
            <person name="Downton P."/>
            <person name="Dumas B."/>
            <person name="Fabro G."/>
            <person name="Fronick C."/>
            <person name="Fuerstenberg S.I."/>
            <person name="Fulton L."/>
            <person name="Gaulin E."/>
            <person name="Govers F."/>
            <person name="Hughes L."/>
            <person name="Humphray S."/>
            <person name="Jiang R.H."/>
            <person name="Judelson H."/>
            <person name="Kamoun S."/>
            <person name="Kyung K."/>
            <person name="Meijer H."/>
            <person name="Minx P."/>
            <person name="Morris P."/>
            <person name="Nelson J."/>
            <person name="Phuntumart V."/>
            <person name="Qutob D."/>
            <person name="Rehmany A."/>
            <person name="Rougon-Cardoso A."/>
            <person name="Ryden P."/>
            <person name="Torto-Alalibo T."/>
            <person name="Studholme D."/>
            <person name="Wang Y."/>
            <person name="Win J."/>
            <person name="Wood J."/>
            <person name="Clifton S.W."/>
            <person name="Rogers J."/>
            <person name="Van den Ackerveken G."/>
            <person name="Jones J.D."/>
            <person name="McDowell J.M."/>
            <person name="Beynon J."/>
            <person name="Tyler B.M."/>
        </authorList>
    </citation>
    <scope>NUCLEOTIDE SEQUENCE [LARGE SCALE GENOMIC DNA]</scope>
    <source>
        <strain evidence="3">Emoy2</strain>
    </source>
</reference>
<feature type="region of interest" description="Disordered" evidence="1">
    <location>
        <begin position="40"/>
        <end position="69"/>
    </location>
</feature>
<dbReference type="eggNOG" id="ENOG502SF1R">
    <property type="taxonomic scope" value="Eukaryota"/>
</dbReference>
<dbReference type="OMA" id="IAESCAN"/>
<evidence type="ECO:0000313" key="3">
    <source>
        <dbReference type="Proteomes" id="UP000011713"/>
    </source>
</evidence>
<sequence>MPPHTESPKPLELTALVPSTGVKNYISTDTWIAKVFKRRKWRADAKSDKNSRIQSKQHKPTGVDDDGEQSYREELAKYIAEATAYLAQETPSNLDTNLSNDDSEPKSPCVTGIDRNLTTWNEYVKPPVEIPRTYRTQDLEGGVLVGGEYVLYTNWAFKHVLRRRRSLAPYPEHDYGLPSACGENTGKGVYFGKVVEL</sequence>
<dbReference type="HOGENOM" id="CLU_1464017_0_0_1"/>
<feature type="compositionally biased region" description="Polar residues" evidence="1">
    <location>
        <begin position="90"/>
        <end position="100"/>
    </location>
</feature>
<accession>M4BU78</accession>
<feature type="region of interest" description="Disordered" evidence="1">
    <location>
        <begin position="90"/>
        <end position="111"/>
    </location>
</feature>
<feature type="compositionally biased region" description="Basic and acidic residues" evidence="1">
    <location>
        <begin position="42"/>
        <end position="51"/>
    </location>
</feature>
<dbReference type="InParanoid" id="M4BU78"/>
<dbReference type="EnsemblProtists" id="HpaT810065">
    <property type="protein sequence ID" value="HpaP810065"/>
    <property type="gene ID" value="HpaG810065"/>
</dbReference>
<dbReference type="EMBL" id="JH597910">
    <property type="status" value="NOT_ANNOTATED_CDS"/>
    <property type="molecule type" value="Genomic_DNA"/>
</dbReference>
<evidence type="ECO:0000256" key="1">
    <source>
        <dbReference type="SAM" id="MobiDB-lite"/>
    </source>
</evidence>